<evidence type="ECO:0000313" key="3">
    <source>
        <dbReference type="Proteomes" id="UP000719766"/>
    </source>
</evidence>
<feature type="region of interest" description="Disordered" evidence="1">
    <location>
        <begin position="364"/>
        <end position="486"/>
    </location>
</feature>
<gene>
    <name evidence="2" type="ORF">HD556DRAFT_1306649</name>
</gene>
<evidence type="ECO:0000313" key="2">
    <source>
        <dbReference type="EMBL" id="KAG1796931.1"/>
    </source>
</evidence>
<sequence length="486" mass="55775">MPRSNSSVDSTKKTKQKKLTEEEVLVLKSHLEEWKEATANDRKKILKAIVKEAKVHAPTMDDRSLKNRKYMYRDWLYNQRPEKTRKKKASKFGQKWTSRLVIEQQCKDDIIEKSRAMPGSKKFIERYQPTLTAVMATVQADFAKKKAPSMMKDLATKLWKQAGMRIFILSAWKTEEDEVRINGIDFNEKLEGNSSTDTKDWKPMLSEWNAYAGEEFVLPEVDLNNDDDDNEGEVKKSRKKGRKKDNYPLEVDSYGLPVIPDVKELNLESKKHLIWTFLTKHYRLCSQQPKASVPWASVRKAQGDFIVAKFVPTGCKLDDPSKIRLVDADRLLELWLQRQKNQVCPTFEFKSWEGNDKRMREPAEIISGNSSDSLPRVPVKKSTGKPRKAQEEEHENPPLLVKKPVPVPKPTKKQGRVDSIQPHSESDCWPPVKKSKLAASGKGQSEDNTGTGSVQSTDEEEQEQITGAQTNTSFPKKVYQKENQRI</sequence>
<organism evidence="2 3">
    <name type="scientific">Suillus plorans</name>
    <dbReference type="NCBI Taxonomy" id="116603"/>
    <lineage>
        <taxon>Eukaryota</taxon>
        <taxon>Fungi</taxon>
        <taxon>Dikarya</taxon>
        <taxon>Basidiomycota</taxon>
        <taxon>Agaricomycotina</taxon>
        <taxon>Agaricomycetes</taxon>
        <taxon>Agaricomycetidae</taxon>
        <taxon>Boletales</taxon>
        <taxon>Suillineae</taxon>
        <taxon>Suillaceae</taxon>
        <taxon>Suillus</taxon>
    </lineage>
</organism>
<comment type="caution">
    <text evidence="2">The sequence shown here is derived from an EMBL/GenBank/DDBJ whole genome shotgun (WGS) entry which is preliminary data.</text>
</comment>
<keyword evidence="3" id="KW-1185">Reference proteome</keyword>
<reference evidence="2" key="1">
    <citation type="journal article" date="2020" name="New Phytol.">
        <title>Comparative genomics reveals dynamic genome evolution in host specialist ectomycorrhizal fungi.</title>
        <authorList>
            <person name="Lofgren L.A."/>
            <person name="Nguyen N.H."/>
            <person name="Vilgalys R."/>
            <person name="Ruytinx J."/>
            <person name="Liao H.L."/>
            <person name="Branco S."/>
            <person name="Kuo A."/>
            <person name="LaButti K."/>
            <person name="Lipzen A."/>
            <person name="Andreopoulos W."/>
            <person name="Pangilinan J."/>
            <person name="Riley R."/>
            <person name="Hundley H."/>
            <person name="Na H."/>
            <person name="Barry K."/>
            <person name="Grigoriev I.V."/>
            <person name="Stajich J.E."/>
            <person name="Kennedy P.G."/>
        </authorList>
    </citation>
    <scope>NUCLEOTIDE SEQUENCE</scope>
    <source>
        <strain evidence="2">S12</strain>
    </source>
</reference>
<dbReference type="OrthoDB" id="3231544at2759"/>
<dbReference type="EMBL" id="JABBWE010000017">
    <property type="protein sequence ID" value="KAG1796931.1"/>
    <property type="molecule type" value="Genomic_DNA"/>
</dbReference>
<proteinExistence type="predicted"/>
<feature type="region of interest" description="Disordered" evidence="1">
    <location>
        <begin position="222"/>
        <end position="242"/>
    </location>
</feature>
<evidence type="ECO:0000256" key="1">
    <source>
        <dbReference type="SAM" id="MobiDB-lite"/>
    </source>
</evidence>
<dbReference type="RefSeq" id="XP_041162202.1">
    <property type="nucleotide sequence ID" value="XM_041299945.1"/>
</dbReference>
<feature type="compositionally biased region" description="Polar residues" evidence="1">
    <location>
        <begin position="442"/>
        <end position="456"/>
    </location>
</feature>
<protein>
    <submittedName>
        <fullName evidence="2">Uncharacterized protein</fullName>
    </submittedName>
</protein>
<dbReference type="Proteomes" id="UP000719766">
    <property type="component" value="Unassembled WGS sequence"/>
</dbReference>
<feature type="compositionally biased region" description="Polar residues" evidence="1">
    <location>
        <begin position="464"/>
        <end position="474"/>
    </location>
</feature>
<dbReference type="GeneID" id="64593709"/>
<name>A0A9P7DKA2_9AGAM</name>
<accession>A0A9P7DKA2</accession>
<feature type="compositionally biased region" description="Basic residues" evidence="1">
    <location>
        <begin position="378"/>
        <end position="387"/>
    </location>
</feature>
<dbReference type="AlphaFoldDB" id="A0A9P7DKA2"/>